<organism evidence="1 2">
    <name type="scientific">Trifolium medium</name>
    <dbReference type="NCBI Taxonomy" id="97028"/>
    <lineage>
        <taxon>Eukaryota</taxon>
        <taxon>Viridiplantae</taxon>
        <taxon>Streptophyta</taxon>
        <taxon>Embryophyta</taxon>
        <taxon>Tracheophyta</taxon>
        <taxon>Spermatophyta</taxon>
        <taxon>Magnoliopsida</taxon>
        <taxon>eudicotyledons</taxon>
        <taxon>Gunneridae</taxon>
        <taxon>Pentapetalae</taxon>
        <taxon>rosids</taxon>
        <taxon>fabids</taxon>
        <taxon>Fabales</taxon>
        <taxon>Fabaceae</taxon>
        <taxon>Papilionoideae</taxon>
        <taxon>50 kb inversion clade</taxon>
        <taxon>NPAAA clade</taxon>
        <taxon>Hologalegina</taxon>
        <taxon>IRL clade</taxon>
        <taxon>Trifolieae</taxon>
        <taxon>Trifolium</taxon>
    </lineage>
</organism>
<dbReference type="AlphaFoldDB" id="A0A392STR0"/>
<feature type="non-terminal residue" evidence="1">
    <location>
        <position position="55"/>
    </location>
</feature>
<evidence type="ECO:0000313" key="2">
    <source>
        <dbReference type="Proteomes" id="UP000265520"/>
    </source>
</evidence>
<accession>A0A392STR0</accession>
<protein>
    <submittedName>
        <fullName evidence="1">Uncharacterized protein</fullName>
    </submittedName>
</protein>
<name>A0A392STR0_9FABA</name>
<reference evidence="1 2" key="1">
    <citation type="journal article" date="2018" name="Front. Plant Sci.">
        <title>Red Clover (Trifolium pratense) and Zigzag Clover (T. medium) - A Picture of Genomic Similarities and Differences.</title>
        <authorList>
            <person name="Dluhosova J."/>
            <person name="Istvanek J."/>
            <person name="Nedelnik J."/>
            <person name="Repkova J."/>
        </authorList>
    </citation>
    <scope>NUCLEOTIDE SEQUENCE [LARGE SCALE GENOMIC DNA]</scope>
    <source>
        <strain evidence="2">cv. 10/8</strain>
        <tissue evidence="1">Leaf</tissue>
    </source>
</reference>
<dbReference type="Proteomes" id="UP000265520">
    <property type="component" value="Unassembled WGS sequence"/>
</dbReference>
<keyword evidence="2" id="KW-1185">Reference proteome</keyword>
<sequence length="55" mass="6191">MANFEVRRVLVDPGSSVDIMYAHTFETIQLNERNLTLYVGSDLQGFNGAMTKPWG</sequence>
<dbReference type="EMBL" id="LXQA010429978">
    <property type="protein sequence ID" value="MCI51310.1"/>
    <property type="molecule type" value="Genomic_DNA"/>
</dbReference>
<proteinExistence type="predicted"/>
<evidence type="ECO:0000313" key="1">
    <source>
        <dbReference type="EMBL" id="MCI51310.1"/>
    </source>
</evidence>
<comment type="caution">
    <text evidence="1">The sequence shown here is derived from an EMBL/GenBank/DDBJ whole genome shotgun (WGS) entry which is preliminary data.</text>
</comment>